<proteinExistence type="predicted"/>
<feature type="region of interest" description="Disordered" evidence="1">
    <location>
        <begin position="1"/>
        <end position="30"/>
    </location>
</feature>
<evidence type="ECO:0000256" key="1">
    <source>
        <dbReference type="SAM" id="MobiDB-lite"/>
    </source>
</evidence>
<protein>
    <submittedName>
        <fullName evidence="2">Uncharacterized protein</fullName>
    </submittedName>
</protein>
<feature type="region of interest" description="Disordered" evidence="1">
    <location>
        <begin position="131"/>
        <end position="152"/>
    </location>
</feature>
<dbReference type="AlphaFoldDB" id="A0A9D4C079"/>
<gene>
    <name evidence="2" type="ORF">DPMN_057482</name>
</gene>
<organism evidence="2 3">
    <name type="scientific">Dreissena polymorpha</name>
    <name type="common">Zebra mussel</name>
    <name type="synonym">Mytilus polymorpha</name>
    <dbReference type="NCBI Taxonomy" id="45954"/>
    <lineage>
        <taxon>Eukaryota</taxon>
        <taxon>Metazoa</taxon>
        <taxon>Spiralia</taxon>
        <taxon>Lophotrochozoa</taxon>
        <taxon>Mollusca</taxon>
        <taxon>Bivalvia</taxon>
        <taxon>Autobranchia</taxon>
        <taxon>Heteroconchia</taxon>
        <taxon>Euheterodonta</taxon>
        <taxon>Imparidentia</taxon>
        <taxon>Neoheterodontei</taxon>
        <taxon>Myida</taxon>
        <taxon>Dreissenoidea</taxon>
        <taxon>Dreissenidae</taxon>
        <taxon>Dreissena</taxon>
    </lineage>
</organism>
<evidence type="ECO:0000313" key="3">
    <source>
        <dbReference type="Proteomes" id="UP000828390"/>
    </source>
</evidence>
<comment type="caution">
    <text evidence="2">The sequence shown here is derived from an EMBL/GenBank/DDBJ whole genome shotgun (WGS) entry which is preliminary data.</text>
</comment>
<evidence type="ECO:0000313" key="2">
    <source>
        <dbReference type="EMBL" id="KAH3714781.1"/>
    </source>
</evidence>
<dbReference type="Proteomes" id="UP000828390">
    <property type="component" value="Unassembled WGS sequence"/>
</dbReference>
<keyword evidence="3" id="KW-1185">Reference proteome</keyword>
<sequence length="211" mass="24603">MAKDIQGLKESKGPEIRGHDNFNDNRSRRCNPAEDVNHCYSRNVTDHDNGPQQESQQVFNYYGSTPCEQDCSERQPNMVNSREIQNRRYQHNSVNKPENQYSVNNLWNQQNEVNSGNRYRGTVHEGQQSIAQNQRGQMTPHYTESSLRQPRTPHIRMPPFTGKEGWETWRAQFEAMANRYGRDEEERLNQLLPRLEGAAAQFVFSQLSPMC</sequence>
<feature type="compositionally biased region" description="Polar residues" evidence="1">
    <location>
        <begin position="131"/>
        <end position="149"/>
    </location>
</feature>
<accession>A0A9D4C079</accession>
<name>A0A9D4C079_DREPO</name>
<reference evidence="2" key="2">
    <citation type="submission" date="2020-11" db="EMBL/GenBank/DDBJ databases">
        <authorList>
            <person name="McCartney M.A."/>
            <person name="Auch B."/>
            <person name="Kono T."/>
            <person name="Mallez S."/>
            <person name="Becker A."/>
            <person name="Gohl D.M."/>
            <person name="Silverstein K.A.T."/>
            <person name="Koren S."/>
            <person name="Bechman K.B."/>
            <person name="Herman A."/>
            <person name="Abrahante J.E."/>
            <person name="Garbe J."/>
        </authorList>
    </citation>
    <scope>NUCLEOTIDE SEQUENCE</scope>
    <source>
        <strain evidence="2">Duluth1</strain>
        <tissue evidence="2">Whole animal</tissue>
    </source>
</reference>
<reference evidence="2" key="1">
    <citation type="journal article" date="2019" name="bioRxiv">
        <title>The Genome of the Zebra Mussel, Dreissena polymorpha: A Resource for Invasive Species Research.</title>
        <authorList>
            <person name="McCartney M.A."/>
            <person name="Auch B."/>
            <person name="Kono T."/>
            <person name="Mallez S."/>
            <person name="Zhang Y."/>
            <person name="Obille A."/>
            <person name="Becker A."/>
            <person name="Abrahante J.E."/>
            <person name="Garbe J."/>
            <person name="Badalamenti J.P."/>
            <person name="Herman A."/>
            <person name="Mangelson H."/>
            <person name="Liachko I."/>
            <person name="Sullivan S."/>
            <person name="Sone E.D."/>
            <person name="Koren S."/>
            <person name="Silverstein K.A.T."/>
            <person name="Beckman K.B."/>
            <person name="Gohl D.M."/>
        </authorList>
    </citation>
    <scope>NUCLEOTIDE SEQUENCE</scope>
    <source>
        <strain evidence="2">Duluth1</strain>
        <tissue evidence="2">Whole animal</tissue>
    </source>
</reference>
<dbReference type="EMBL" id="JAIWYP010000013">
    <property type="protein sequence ID" value="KAH3714781.1"/>
    <property type="molecule type" value="Genomic_DNA"/>
</dbReference>